<dbReference type="Gene3D" id="3.40.1440.10">
    <property type="entry name" value="GIY-YIG endonuclease"/>
    <property type="match status" value="1"/>
</dbReference>
<dbReference type="PANTHER" id="PTHR34477:SF1">
    <property type="entry name" value="UPF0213 PROTEIN YHBQ"/>
    <property type="match status" value="1"/>
</dbReference>
<feature type="domain" description="GIY-YIG" evidence="2">
    <location>
        <begin position="6"/>
        <end position="81"/>
    </location>
</feature>
<accession>A0ABY7GG26</accession>
<protein>
    <submittedName>
        <fullName evidence="3">GIY-YIG nuclease family protein</fullName>
    </submittedName>
</protein>
<dbReference type="CDD" id="cd10456">
    <property type="entry name" value="GIY-YIG_UPF0213"/>
    <property type="match status" value="1"/>
</dbReference>
<organism evidence="3 4">
    <name type="scientific">Methylomonas rapida</name>
    <dbReference type="NCBI Taxonomy" id="2963939"/>
    <lineage>
        <taxon>Bacteria</taxon>
        <taxon>Pseudomonadati</taxon>
        <taxon>Pseudomonadota</taxon>
        <taxon>Gammaproteobacteria</taxon>
        <taxon>Methylococcales</taxon>
        <taxon>Methylococcaceae</taxon>
        <taxon>Methylomonas</taxon>
    </lineage>
</organism>
<dbReference type="Proteomes" id="UP001162780">
    <property type="component" value="Chromosome"/>
</dbReference>
<dbReference type="PROSITE" id="PS50164">
    <property type="entry name" value="GIY_YIG"/>
    <property type="match status" value="1"/>
</dbReference>
<dbReference type="InterPro" id="IPR000305">
    <property type="entry name" value="GIY-YIG_endonuc"/>
</dbReference>
<sequence>MAITNVTWSVYIISCSDGSFYTGITTNVSRRFQQHRQGQGAKYFRSRQPSEIVFIESGHCRSSATQREITIKKMKRSDKLRLIAAHKIQDAAPAKFDF</sequence>
<evidence type="ECO:0000259" key="2">
    <source>
        <dbReference type="PROSITE" id="PS50164"/>
    </source>
</evidence>
<gene>
    <name evidence="3" type="ORF">NM686_017855</name>
</gene>
<evidence type="ECO:0000313" key="3">
    <source>
        <dbReference type="EMBL" id="WAR44220.1"/>
    </source>
</evidence>
<dbReference type="EMBL" id="CP113517">
    <property type="protein sequence ID" value="WAR44220.1"/>
    <property type="molecule type" value="Genomic_DNA"/>
</dbReference>
<reference evidence="3" key="1">
    <citation type="submission" date="2022-11" db="EMBL/GenBank/DDBJ databases">
        <title>Methylomonas rapida sp. nov., Carotenoid-Producing Obligate Methanotrophs with High Growth Characteristics and Biotechnological Potential.</title>
        <authorList>
            <person name="Tikhonova E.N."/>
            <person name="Suleimanov R.Z."/>
            <person name="Miroshnikov K."/>
            <person name="Oshkin I.Y."/>
            <person name="Belova S.E."/>
            <person name="Danilova O.V."/>
            <person name="Ashikhmin A."/>
            <person name="Konopkin A."/>
            <person name="But S.Y."/>
            <person name="Khmelenina V.N."/>
            <person name="Kuznetsov N."/>
            <person name="Pimenov N.V."/>
            <person name="Dedysh S.N."/>
        </authorList>
    </citation>
    <scope>NUCLEOTIDE SEQUENCE</scope>
    <source>
        <strain evidence="3">MP1</strain>
    </source>
</reference>
<dbReference type="InterPro" id="IPR035901">
    <property type="entry name" value="GIY-YIG_endonuc_sf"/>
</dbReference>
<dbReference type="RefSeq" id="WP_269021879.1">
    <property type="nucleotide sequence ID" value="NZ_CP113517.1"/>
</dbReference>
<dbReference type="PANTHER" id="PTHR34477">
    <property type="entry name" value="UPF0213 PROTEIN YHBQ"/>
    <property type="match status" value="1"/>
</dbReference>
<keyword evidence="4" id="KW-1185">Reference proteome</keyword>
<dbReference type="Pfam" id="PF01541">
    <property type="entry name" value="GIY-YIG"/>
    <property type="match status" value="1"/>
</dbReference>
<proteinExistence type="inferred from homology"/>
<name>A0ABY7GG26_9GAMM</name>
<comment type="similarity">
    <text evidence="1">Belongs to the UPF0213 family.</text>
</comment>
<dbReference type="SUPFAM" id="SSF82771">
    <property type="entry name" value="GIY-YIG endonuclease"/>
    <property type="match status" value="1"/>
</dbReference>
<evidence type="ECO:0000313" key="4">
    <source>
        <dbReference type="Proteomes" id="UP001162780"/>
    </source>
</evidence>
<evidence type="ECO:0000256" key="1">
    <source>
        <dbReference type="ARBA" id="ARBA00007435"/>
    </source>
</evidence>
<dbReference type="InterPro" id="IPR050190">
    <property type="entry name" value="UPF0213_domain"/>
</dbReference>